<keyword evidence="4" id="KW-1185">Reference proteome</keyword>
<accession>A0AAD7ED66</accession>
<evidence type="ECO:0000256" key="1">
    <source>
        <dbReference type="SAM" id="MobiDB-lite"/>
    </source>
</evidence>
<dbReference type="Proteomes" id="UP001218218">
    <property type="component" value="Unassembled WGS sequence"/>
</dbReference>
<keyword evidence="2" id="KW-0732">Signal</keyword>
<feature type="region of interest" description="Disordered" evidence="1">
    <location>
        <begin position="152"/>
        <end position="182"/>
    </location>
</feature>
<reference evidence="3" key="1">
    <citation type="submission" date="2023-03" db="EMBL/GenBank/DDBJ databases">
        <title>Massive genome expansion in bonnet fungi (Mycena s.s.) driven by repeated elements and novel gene families across ecological guilds.</title>
        <authorList>
            <consortium name="Lawrence Berkeley National Laboratory"/>
            <person name="Harder C.B."/>
            <person name="Miyauchi S."/>
            <person name="Viragh M."/>
            <person name="Kuo A."/>
            <person name="Thoen E."/>
            <person name="Andreopoulos B."/>
            <person name="Lu D."/>
            <person name="Skrede I."/>
            <person name="Drula E."/>
            <person name="Henrissat B."/>
            <person name="Morin E."/>
            <person name="Kohler A."/>
            <person name="Barry K."/>
            <person name="LaButti K."/>
            <person name="Morin E."/>
            <person name="Salamov A."/>
            <person name="Lipzen A."/>
            <person name="Mereny Z."/>
            <person name="Hegedus B."/>
            <person name="Baldrian P."/>
            <person name="Stursova M."/>
            <person name="Weitz H."/>
            <person name="Taylor A."/>
            <person name="Grigoriev I.V."/>
            <person name="Nagy L.G."/>
            <person name="Martin F."/>
            <person name="Kauserud H."/>
        </authorList>
    </citation>
    <scope>NUCLEOTIDE SEQUENCE</scope>
    <source>
        <strain evidence="3">CBHHK002</strain>
    </source>
</reference>
<feature type="compositionally biased region" description="Acidic residues" evidence="1">
    <location>
        <begin position="159"/>
        <end position="172"/>
    </location>
</feature>
<organism evidence="3 4">
    <name type="scientific">Mycena albidolilacea</name>
    <dbReference type="NCBI Taxonomy" id="1033008"/>
    <lineage>
        <taxon>Eukaryota</taxon>
        <taxon>Fungi</taxon>
        <taxon>Dikarya</taxon>
        <taxon>Basidiomycota</taxon>
        <taxon>Agaricomycotina</taxon>
        <taxon>Agaricomycetes</taxon>
        <taxon>Agaricomycetidae</taxon>
        <taxon>Agaricales</taxon>
        <taxon>Marasmiineae</taxon>
        <taxon>Mycenaceae</taxon>
        <taxon>Mycena</taxon>
    </lineage>
</organism>
<evidence type="ECO:0000313" key="3">
    <source>
        <dbReference type="EMBL" id="KAJ7312244.1"/>
    </source>
</evidence>
<feature type="region of interest" description="Disordered" evidence="1">
    <location>
        <begin position="467"/>
        <end position="491"/>
    </location>
</feature>
<feature type="compositionally biased region" description="Acidic residues" evidence="1">
    <location>
        <begin position="472"/>
        <end position="491"/>
    </location>
</feature>
<sequence>MLPPKKSVLAWTSVFLALAAQVSAFAPASGSTVSIKGRNDDDGSLVARKAPTIAQLAAKNKGKKVVFAACAKDSECQQGCCGFKTGKCAGPDVAQTNGSGGCGRGNKSPNCDVATLLGFKNCLAGTKNGNLKAAATQQAAAFAAQLDKLPFKPAKRDIDDEDESDDDDDDSTDSQPLEARKAPSIAQLAAKNKGKKVVFAACAKDSECQQGCCGFKTGKCAGPDVAQTNGSGGCGRGNKSPNCDVATLLGFKNCLAGTKNGNLKAAATQQAAAFAAQLDKLPFKPAKRDIDDDDDDDDSTASQPLEARKAPSIAQLAAKNKGKKVVFAACAKDSECQQGCCGFKTGKCAGPDVAQTNGSGGCGRGNKSPNCDVATLLGFKNCLAGTKNGNLKAAATQQAAAFAAQLDKLPFKPSKRDLGMFPLRVFVHLCRRLSDPTADESVEDLSRREVLQQGKYAPRLLKARETALELEAREDDDEEFDDDDDEFEEDQ</sequence>
<comment type="caution">
    <text evidence="3">The sequence shown here is derived from an EMBL/GenBank/DDBJ whole genome shotgun (WGS) entry which is preliminary data.</text>
</comment>
<proteinExistence type="predicted"/>
<protein>
    <submittedName>
        <fullName evidence="3">Uncharacterized protein</fullName>
    </submittedName>
</protein>
<dbReference type="SMART" id="SM00286">
    <property type="entry name" value="PTI"/>
    <property type="match status" value="3"/>
</dbReference>
<evidence type="ECO:0000313" key="4">
    <source>
        <dbReference type="Proteomes" id="UP001218218"/>
    </source>
</evidence>
<gene>
    <name evidence="3" type="ORF">DFH08DRAFT_1087673</name>
</gene>
<dbReference type="EMBL" id="JARIHO010000073">
    <property type="protein sequence ID" value="KAJ7312244.1"/>
    <property type="molecule type" value="Genomic_DNA"/>
</dbReference>
<evidence type="ECO:0000256" key="2">
    <source>
        <dbReference type="SAM" id="SignalP"/>
    </source>
</evidence>
<feature type="region of interest" description="Disordered" evidence="1">
    <location>
        <begin position="285"/>
        <end position="311"/>
    </location>
</feature>
<dbReference type="AlphaFoldDB" id="A0AAD7ED66"/>
<feature type="signal peptide" evidence="2">
    <location>
        <begin position="1"/>
        <end position="24"/>
    </location>
</feature>
<feature type="chain" id="PRO_5041905337" evidence="2">
    <location>
        <begin position="25"/>
        <end position="491"/>
    </location>
</feature>
<name>A0AAD7ED66_9AGAR</name>